<evidence type="ECO:0000256" key="1">
    <source>
        <dbReference type="ARBA" id="ARBA00023125"/>
    </source>
</evidence>
<protein>
    <recommendedName>
        <fullName evidence="5">KN homeodomain domain-containing protein</fullName>
    </recommendedName>
</protein>
<proteinExistence type="predicted"/>
<dbReference type="Proteomes" id="UP000198406">
    <property type="component" value="Unassembled WGS sequence"/>
</dbReference>
<sequence length="289" mass="33130">MSTSTNSTESTQRRHLYLPTRVSSDSSTMTPTTSNVHWESQPVVTWMSSLMNQEMNNSPSAPANAPTRQVERYQRLVEHCRARSSHAVFWNEYQAIQSLHQFLMNKIQSQLPFPCPEYPLAVERLYHETSDRLEALLLSPSSVESPAATKVDMPVYMTAWLRENWINPYPDDIILNEMAAHCGTTPTVVSNWLINARTRKWRPAIAKAMELNRPAKHLLEDSLCFFDGRPVRALSASEQNAAAASARNQSLIADEEWKFDIQDIDSDDDSLAWMDQKEQKRSNKRRRGY</sequence>
<dbReference type="InterPro" id="IPR050224">
    <property type="entry name" value="TALE_homeobox"/>
</dbReference>
<reference evidence="6 7" key="1">
    <citation type="journal article" date="2015" name="Plant Cell">
        <title>Oil accumulation by the oleaginous diatom Fistulifera solaris as revealed by the genome and transcriptome.</title>
        <authorList>
            <person name="Tanaka T."/>
            <person name="Maeda Y."/>
            <person name="Veluchamy A."/>
            <person name="Tanaka M."/>
            <person name="Abida H."/>
            <person name="Marechal E."/>
            <person name="Bowler C."/>
            <person name="Muto M."/>
            <person name="Sunaga Y."/>
            <person name="Tanaka M."/>
            <person name="Yoshino T."/>
            <person name="Taniguchi T."/>
            <person name="Fukuda Y."/>
            <person name="Nemoto M."/>
            <person name="Matsumoto M."/>
            <person name="Wong P.S."/>
            <person name="Aburatani S."/>
            <person name="Fujibuchi W."/>
        </authorList>
    </citation>
    <scope>NUCLEOTIDE SEQUENCE [LARGE SCALE GENOMIC DNA]</scope>
    <source>
        <strain evidence="6 7">JPCC DA0580</strain>
    </source>
</reference>
<dbReference type="InterPro" id="IPR001356">
    <property type="entry name" value="HD"/>
</dbReference>
<keyword evidence="2" id="KW-0371">Homeobox</keyword>
<keyword evidence="7" id="KW-1185">Reference proteome</keyword>
<dbReference type="AlphaFoldDB" id="A0A1Z5KNP3"/>
<evidence type="ECO:0000259" key="5">
    <source>
        <dbReference type="Pfam" id="PF05920"/>
    </source>
</evidence>
<feature type="compositionally biased region" description="Polar residues" evidence="4">
    <location>
        <begin position="1"/>
        <end position="10"/>
    </location>
</feature>
<feature type="region of interest" description="Disordered" evidence="4">
    <location>
        <begin position="1"/>
        <end position="35"/>
    </location>
</feature>
<gene>
    <name evidence="6" type="ORF">FisN_32Lh034</name>
</gene>
<dbReference type="SUPFAM" id="SSF46689">
    <property type="entry name" value="Homeodomain-like"/>
    <property type="match status" value="1"/>
</dbReference>
<evidence type="ECO:0000313" key="6">
    <source>
        <dbReference type="EMBL" id="GAX27944.1"/>
    </source>
</evidence>
<dbReference type="Pfam" id="PF05920">
    <property type="entry name" value="Homeobox_KN"/>
    <property type="match status" value="1"/>
</dbReference>
<comment type="caution">
    <text evidence="6">The sequence shown here is derived from an EMBL/GenBank/DDBJ whole genome shotgun (WGS) entry which is preliminary data.</text>
</comment>
<evidence type="ECO:0000256" key="3">
    <source>
        <dbReference type="ARBA" id="ARBA00023242"/>
    </source>
</evidence>
<dbReference type="GO" id="GO:0006355">
    <property type="term" value="P:regulation of DNA-templated transcription"/>
    <property type="evidence" value="ECO:0007669"/>
    <property type="project" value="InterPro"/>
</dbReference>
<organism evidence="6 7">
    <name type="scientific">Fistulifera solaris</name>
    <name type="common">Oleaginous diatom</name>
    <dbReference type="NCBI Taxonomy" id="1519565"/>
    <lineage>
        <taxon>Eukaryota</taxon>
        <taxon>Sar</taxon>
        <taxon>Stramenopiles</taxon>
        <taxon>Ochrophyta</taxon>
        <taxon>Bacillariophyta</taxon>
        <taxon>Bacillariophyceae</taxon>
        <taxon>Bacillariophycidae</taxon>
        <taxon>Naviculales</taxon>
        <taxon>Naviculaceae</taxon>
        <taxon>Fistulifera</taxon>
    </lineage>
</organism>
<accession>A0A1Z5KNP3</accession>
<dbReference type="GO" id="GO:0003677">
    <property type="term" value="F:DNA binding"/>
    <property type="evidence" value="ECO:0007669"/>
    <property type="project" value="UniProtKB-KW"/>
</dbReference>
<feature type="domain" description="KN homeodomain" evidence="5">
    <location>
        <begin position="160"/>
        <end position="199"/>
    </location>
</feature>
<dbReference type="Gene3D" id="1.10.10.60">
    <property type="entry name" value="Homeodomain-like"/>
    <property type="match status" value="1"/>
</dbReference>
<dbReference type="InterPro" id="IPR009057">
    <property type="entry name" value="Homeodomain-like_sf"/>
</dbReference>
<dbReference type="InterPro" id="IPR008422">
    <property type="entry name" value="KN_HD"/>
</dbReference>
<keyword evidence="3" id="KW-0539">Nucleus</keyword>
<dbReference type="InParanoid" id="A0A1Z5KNP3"/>
<dbReference type="OrthoDB" id="10056939at2759"/>
<dbReference type="CDD" id="cd00086">
    <property type="entry name" value="homeodomain"/>
    <property type="match status" value="1"/>
</dbReference>
<keyword evidence="1" id="KW-0238">DNA-binding</keyword>
<name>A0A1Z5KNP3_FISSO</name>
<evidence type="ECO:0000313" key="7">
    <source>
        <dbReference type="Proteomes" id="UP000198406"/>
    </source>
</evidence>
<dbReference type="EMBL" id="BDSP01000262">
    <property type="protein sequence ID" value="GAX27944.1"/>
    <property type="molecule type" value="Genomic_DNA"/>
</dbReference>
<dbReference type="PANTHER" id="PTHR11850">
    <property type="entry name" value="HOMEOBOX PROTEIN TRANSCRIPTION FACTORS"/>
    <property type="match status" value="1"/>
</dbReference>
<evidence type="ECO:0000256" key="2">
    <source>
        <dbReference type="ARBA" id="ARBA00023155"/>
    </source>
</evidence>
<feature type="compositionally biased region" description="Low complexity" evidence="4">
    <location>
        <begin position="23"/>
        <end position="34"/>
    </location>
</feature>
<evidence type="ECO:0000256" key="4">
    <source>
        <dbReference type="SAM" id="MobiDB-lite"/>
    </source>
</evidence>